<evidence type="ECO:0000313" key="5">
    <source>
        <dbReference type="Proteomes" id="UP000325313"/>
    </source>
</evidence>
<proteinExistence type="predicted"/>
<dbReference type="OrthoDB" id="5148094at2759"/>
<keyword evidence="4" id="KW-1185">Reference proteome</keyword>
<feature type="compositionally biased region" description="Polar residues" evidence="1">
    <location>
        <begin position="1"/>
        <end position="19"/>
    </location>
</feature>
<dbReference type="AlphaFoldDB" id="A0A5B0MJE5"/>
<evidence type="ECO:0000256" key="1">
    <source>
        <dbReference type="SAM" id="MobiDB-lite"/>
    </source>
</evidence>
<accession>A0A5B0MJE5</accession>
<dbReference type="Proteomes" id="UP000325313">
    <property type="component" value="Unassembled WGS sequence"/>
</dbReference>
<dbReference type="EMBL" id="VSWC01000092">
    <property type="protein sequence ID" value="KAA1091525.1"/>
    <property type="molecule type" value="Genomic_DNA"/>
</dbReference>
<gene>
    <name evidence="3" type="ORF">PGT21_035159</name>
    <name evidence="2" type="ORF">PGTUg99_036482</name>
</gene>
<evidence type="ECO:0000313" key="3">
    <source>
        <dbReference type="EMBL" id="KAA1091525.1"/>
    </source>
</evidence>
<protein>
    <submittedName>
        <fullName evidence="2">Uncharacterized protein</fullName>
    </submittedName>
</protein>
<comment type="caution">
    <text evidence="2">The sequence shown here is derived from an EMBL/GenBank/DDBJ whole genome shotgun (WGS) entry which is preliminary data.</text>
</comment>
<reference evidence="4 5" key="1">
    <citation type="submission" date="2019-05" db="EMBL/GenBank/DDBJ databases">
        <title>Emergence of the Ug99 lineage of the wheat stem rust pathogen through somatic hybridization.</title>
        <authorList>
            <person name="Li F."/>
            <person name="Upadhyaya N.M."/>
            <person name="Sperschneider J."/>
            <person name="Matny O."/>
            <person name="Nguyen-Phuc H."/>
            <person name="Mago R."/>
            <person name="Raley C."/>
            <person name="Miller M.E."/>
            <person name="Silverstein K.A.T."/>
            <person name="Henningsen E."/>
            <person name="Hirsch C.D."/>
            <person name="Visser B."/>
            <person name="Pretorius Z.A."/>
            <person name="Steffenson B.J."/>
            <person name="Schwessinger B."/>
            <person name="Dodds P.N."/>
            <person name="Figueroa M."/>
        </authorList>
    </citation>
    <scope>NUCLEOTIDE SEQUENCE [LARGE SCALE GENOMIC DNA]</scope>
    <source>
        <strain evidence="3">21-0</strain>
        <strain evidence="2 5">Ug99</strain>
    </source>
</reference>
<feature type="region of interest" description="Disordered" evidence="1">
    <location>
        <begin position="1"/>
        <end position="21"/>
    </location>
</feature>
<dbReference type="Proteomes" id="UP000324748">
    <property type="component" value="Unassembled WGS sequence"/>
</dbReference>
<evidence type="ECO:0000313" key="2">
    <source>
        <dbReference type="EMBL" id="KAA1076156.1"/>
    </source>
</evidence>
<name>A0A5B0MJE5_PUCGR</name>
<evidence type="ECO:0000313" key="4">
    <source>
        <dbReference type="Proteomes" id="UP000324748"/>
    </source>
</evidence>
<dbReference type="EMBL" id="VDEP01000471">
    <property type="protein sequence ID" value="KAA1076156.1"/>
    <property type="molecule type" value="Genomic_DNA"/>
</dbReference>
<organism evidence="2 5">
    <name type="scientific">Puccinia graminis f. sp. tritici</name>
    <dbReference type="NCBI Taxonomy" id="56615"/>
    <lineage>
        <taxon>Eukaryota</taxon>
        <taxon>Fungi</taxon>
        <taxon>Dikarya</taxon>
        <taxon>Basidiomycota</taxon>
        <taxon>Pucciniomycotina</taxon>
        <taxon>Pucciniomycetes</taxon>
        <taxon>Pucciniales</taxon>
        <taxon>Pucciniaceae</taxon>
        <taxon>Puccinia</taxon>
    </lineage>
</organism>
<sequence>MQPFTTSGQKTNSKKSSWGEQRGWGRLSQQQILNCDSVVICSSGPVFQSSDGVIPPLSWHSAGAASLIAQLDCASLPYNGLNQTWLASSCPPKNSRLNSGGHAKDAFDLKTFHNKIHLVGLKLVILLHPLVSLPNLSSGPPLPTGSLPLGLPPPLGHNPNVLAKKCQITKDAVQILCDSIGVALHSLSINHHLSSTQFKPLPSTHTSPWQLAQWLNSKPGLPIGETFSTFLPKSLSAHSSWAQLSSNARLALELSEALFQDGLASFVARNQRFVLPRLYSSRKHEPASLKRVFVKSPK</sequence>